<feature type="compositionally biased region" description="Low complexity" evidence="1">
    <location>
        <begin position="1"/>
        <end position="11"/>
    </location>
</feature>
<feature type="compositionally biased region" description="Basic and acidic residues" evidence="1">
    <location>
        <begin position="12"/>
        <end position="23"/>
    </location>
</feature>
<dbReference type="EMBL" id="JARFYN010000028">
    <property type="protein sequence ID" value="MDL2408031.1"/>
    <property type="molecule type" value="Genomic_DNA"/>
</dbReference>
<evidence type="ECO:0008006" key="4">
    <source>
        <dbReference type="Google" id="ProtNLM"/>
    </source>
</evidence>
<protein>
    <recommendedName>
        <fullName evidence="4">Transposase</fullName>
    </recommendedName>
</protein>
<proteinExistence type="predicted"/>
<name>A0ABT7KHB4_9HYPH</name>
<reference evidence="2" key="1">
    <citation type="submission" date="2023-06" db="EMBL/GenBank/DDBJ databases">
        <title>Phylogenetic Diversity of Rhizobium strains.</title>
        <authorList>
            <person name="Moura F.T."/>
            <person name="Helene L.C.F."/>
            <person name="Hungria M."/>
        </authorList>
    </citation>
    <scope>NUCLEOTIDE SEQUENCE</scope>
    <source>
        <strain evidence="2">CCGE524</strain>
    </source>
</reference>
<evidence type="ECO:0000313" key="2">
    <source>
        <dbReference type="EMBL" id="MDL2408031.1"/>
    </source>
</evidence>
<sequence>MASTSAASSEAAQRRQTERRAKCGKERISRMEEAFDWIRKYVWDEEARQALLAYAYVKARGWDWSRYLSTRNRRNPKKRAWVKRTVQRWIFKSLQMIEANLPKSEIILRGEVTLHVSHTEAKHTGKSITSGDLRTRAIPDAELPAEAA</sequence>
<keyword evidence="3" id="KW-1185">Reference proteome</keyword>
<gene>
    <name evidence="2" type="ORF">PY650_20665</name>
</gene>
<organism evidence="2 3">
    <name type="scientific">Rhizobium calliandrae</name>
    <dbReference type="NCBI Taxonomy" id="1312182"/>
    <lineage>
        <taxon>Bacteria</taxon>
        <taxon>Pseudomonadati</taxon>
        <taxon>Pseudomonadota</taxon>
        <taxon>Alphaproteobacteria</taxon>
        <taxon>Hyphomicrobiales</taxon>
        <taxon>Rhizobiaceae</taxon>
        <taxon>Rhizobium/Agrobacterium group</taxon>
        <taxon>Rhizobium</taxon>
    </lineage>
</organism>
<evidence type="ECO:0000313" key="3">
    <source>
        <dbReference type="Proteomes" id="UP001172630"/>
    </source>
</evidence>
<accession>A0ABT7KHB4</accession>
<feature type="region of interest" description="Disordered" evidence="1">
    <location>
        <begin position="1"/>
        <end position="23"/>
    </location>
</feature>
<dbReference type="RefSeq" id="WP_285881418.1">
    <property type="nucleotide sequence ID" value="NZ_JARFYN010000028.1"/>
</dbReference>
<evidence type="ECO:0000256" key="1">
    <source>
        <dbReference type="SAM" id="MobiDB-lite"/>
    </source>
</evidence>
<dbReference type="Proteomes" id="UP001172630">
    <property type="component" value="Unassembled WGS sequence"/>
</dbReference>
<comment type="caution">
    <text evidence="2">The sequence shown here is derived from an EMBL/GenBank/DDBJ whole genome shotgun (WGS) entry which is preliminary data.</text>
</comment>